<sequence>YKGYDPYITTLPILAENKITKNYVWNLTTRDVASLVPYDSSELMEPAGVFIGEC</sequence>
<comment type="caution">
    <text evidence="1">The sequence shown here is derived from an EMBL/GenBank/DDBJ whole genome shotgun (WGS) entry which is preliminary data.</text>
</comment>
<gene>
    <name evidence="1" type="ORF">S12H4_32378</name>
</gene>
<proteinExistence type="predicted"/>
<dbReference type="AlphaFoldDB" id="X1UCM8"/>
<evidence type="ECO:0000313" key="1">
    <source>
        <dbReference type="EMBL" id="GAI90084.1"/>
    </source>
</evidence>
<feature type="non-terminal residue" evidence="1">
    <location>
        <position position="1"/>
    </location>
</feature>
<protein>
    <submittedName>
        <fullName evidence="1">Uncharacterized protein</fullName>
    </submittedName>
</protein>
<accession>X1UCM8</accession>
<name>X1UCM8_9ZZZZ</name>
<reference evidence="1" key="1">
    <citation type="journal article" date="2014" name="Front. Microbiol.">
        <title>High frequency of phylogenetically diverse reductive dehalogenase-homologous genes in deep subseafloor sedimentary metagenomes.</title>
        <authorList>
            <person name="Kawai M."/>
            <person name="Futagami T."/>
            <person name="Toyoda A."/>
            <person name="Takaki Y."/>
            <person name="Nishi S."/>
            <person name="Hori S."/>
            <person name="Arai W."/>
            <person name="Tsubouchi T."/>
            <person name="Morono Y."/>
            <person name="Uchiyama I."/>
            <person name="Ito T."/>
            <person name="Fujiyama A."/>
            <person name="Inagaki F."/>
            <person name="Takami H."/>
        </authorList>
    </citation>
    <scope>NUCLEOTIDE SEQUENCE</scope>
    <source>
        <strain evidence="1">Expedition CK06-06</strain>
    </source>
</reference>
<organism evidence="1">
    <name type="scientific">marine sediment metagenome</name>
    <dbReference type="NCBI Taxonomy" id="412755"/>
    <lineage>
        <taxon>unclassified sequences</taxon>
        <taxon>metagenomes</taxon>
        <taxon>ecological metagenomes</taxon>
    </lineage>
</organism>
<dbReference type="EMBL" id="BARW01018985">
    <property type="protein sequence ID" value="GAI90084.1"/>
    <property type="molecule type" value="Genomic_DNA"/>
</dbReference>